<dbReference type="AlphaFoldDB" id="A0A7J8N8Z6"/>
<name>A0A7J8N8Z6_9ROSI</name>
<reference evidence="2 3" key="1">
    <citation type="journal article" date="2019" name="Genome Biol. Evol.">
        <title>Insights into the evolution of the New World diploid cottons (Gossypium, subgenus Houzingenia) based on genome sequencing.</title>
        <authorList>
            <person name="Grover C.E."/>
            <person name="Arick M.A. 2nd"/>
            <person name="Thrash A."/>
            <person name="Conover J.L."/>
            <person name="Sanders W.S."/>
            <person name="Peterson D.G."/>
            <person name="Frelichowski J.E."/>
            <person name="Scheffler J.A."/>
            <person name="Scheffler B.E."/>
            <person name="Wendel J.F."/>
        </authorList>
    </citation>
    <scope>NUCLEOTIDE SEQUENCE [LARGE SCALE GENOMIC DNA]</scope>
    <source>
        <strain evidence="2">157</strain>
        <tissue evidence="2">Leaf</tissue>
    </source>
</reference>
<proteinExistence type="predicted"/>
<dbReference type="InterPro" id="IPR002156">
    <property type="entry name" value="RNaseH_domain"/>
</dbReference>
<dbReference type="Gene3D" id="3.30.420.10">
    <property type="entry name" value="Ribonuclease H-like superfamily/Ribonuclease H"/>
    <property type="match status" value="1"/>
</dbReference>
<dbReference type="PANTHER" id="PTHR47723:SF19">
    <property type="entry name" value="POLYNUCLEOTIDYL TRANSFERASE, RIBONUCLEASE H-LIKE SUPERFAMILY PROTEIN"/>
    <property type="match status" value="1"/>
</dbReference>
<keyword evidence="3" id="KW-1185">Reference proteome</keyword>
<dbReference type="InterPro" id="IPR012337">
    <property type="entry name" value="RNaseH-like_sf"/>
</dbReference>
<dbReference type="InterPro" id="IPR044730">
    <property type="entry name" value="RNase_H-like_dom_plant"/>
</dbReference>
<dbReference type="InterPro" id="IPR053151">
    <property type="entry name" value="RNase_H-like"/>
</dbReference>
<evidence type="ECO:0000313" key="3">
    <source>
        <dbReference type="Proteomes" id="UP000593572"/>
    </source>
</evidence>
<dbReference type="CDD" id="cd06222">
    <property type="entry name" value="RNase_H_like"/>
    <property type="match status" value="1"/>
</dbReference>
<dbReference type="InterPro" id="IPR036397">
    <property type="entry name" value="RNaseH_sf"/>
</dbReference>
<dbReference type="PANTHER" id="PTHR47723">
    <property type="entry name" value="OS05G0353850 PROTEIN"/>
    <property type="match status" value="1"/>
</dbReference>
<feature type="domain" description="RNase H type-1" evidence="1">
    <location>
        <begin position="36"/>
        <end position="113"/>
    </location>
</feature>
<dbReference type="GO" id="GO:0003676">
    <property type="term" value="F:nucleic acid binding"/>
    <property type="evidence" value="ECO:0007669"/>
    <property type="project" value="InterPro"/>
</dbReference>
<comment type="caution">
    <text evidence="2">The sequence shown here is derived from an EMBL/GenBank/DDBJ whole genome shotgun (WGS) entry which is preliminary data.</text>
</comment>
<accession>A0A7J8N8Z6</accession>
<dbReference type="SUPFAM" id="SSF53098">
    <property type="entry name" value="Ribonuclease H-like"/>
    <property type="match status" value="1"/>
</dbReference>
<protein>
    <recommendedName>
        <fullName evidence="1">RNase H type-1 domain-containing protein</fullName>
    </recommendedName>
</protein>
<gene>
    <name evidence="2" type="ORF">Golob_000696</name>
</gene>
<dbReference type="GO" id="GO:0004523">
    <property type="term" value="F:RNA-DNA hybrid ribonuclease activity"/>
    <property type="evidence" value="ECO:0007669"/>
    <property type="project" value="InterPro"/>
</dbReference>
<sequence length="136" mass="15557">SKKKQILTTHKEDQIQQNILAQRYPLTDNCVHLHIEGSVNVSTGIASTGGVVRNHLGDWIMGFNHFLGNCFVFYAKLWGILDELTLLKEQGLERILIHTNNIEVAQVLQKDFQLVRSLRSLDKFKNCYNIKSFGCK</sequence>
<feature type="non-terminal residue" evidence="2">
    <location>
        <position position="1"/>
    </location>
</feature>
<organism evidence="2 3">
    <name type="scientific">Gossypium lobatum</name>
    <dbReference type="NCBI Taxonomy" id="34289"/>
    <lineage>
        <taxon>Eukaryota</taxon>
        <taxon>Viridiplantae</taxon>
        <taxon>Streptophyta</taxon>
        <taxon>Embryophyta</taxon>
        <taxon>Tracheophyta</taxon>
        <taxon>Spermatophyta</taxon>
        <taxon>Magnoliopsida</taxon>
        <taxon>eudicotyledons</taxon>
        <taxon>Gunneridae</taxon>
        <taxon>Pentapetalae</taxon>
        <taxon>rosids</taxon>
        <taxon>malvids</taxon>
        <taxon>Malvales</taxon>
        <taxon>Malvaceae</taxon>
        <taxon>Malvoideae</taxon>
        <taxon>Gossypium</taxon>
    </lineage>
</organism>
<evidence type="ECO:0000313" key="2">
    <source>
        <dbReference type="EMBL" id="MBA0573421.1"/>
    </source>
</evidence>
<evidence type="ECO:0000259" key="1">
    <source>
        <dbReference type="Pfam" id="PF13456"/>
    </source>
</evidence>
<dbReference type="Proteomes" id="UP000593572">
    <property type="component" value="Unassembled WGS sequence"/>
</dbReference>
<dbReference type="EMBL" id="JABEZX010000013">
    <property type="protein sequence ID" value="MBA0573421.1"/>
    <property type="molecule type" value="Genomic_DNA"/>
</dbReference>
<dbReference type="Pfam" id="PF13456">
    <property type="entry name" value="RVT_3"/>
    <property type="match status" value="1"/>
</dbReference>